<sequence>MATIAGLQLLGSSALTSYKVNFLPPIPTKANSLPSKEPISPNQHPSNDPSETPSASTIKPCSKLREEDAAMSRSQIVLQWIHRWVQVFTSVTDYLKLLPLLAESNRVTR</sequence>
<gene>
    <name evidence="2" type="ORF">K0M31_004421</name>
</gene>
<evidence type="ECO:0000256" key="1">
    <source>
        <dbReference type="SAM" id="MobiDB-lite"/>
    </source>
</evidence>
<protein>
    <submittedName>
        <fullName evidence="2">Uncharacterized protein</fullName>
    </submittedName>
</protein>
<name>A0AA40KNA2_9HYME</name>
<feature type="compositionally biased region" description="Polar residues" evidence="1">
    <location>
        <begin position="29"/>
        <end position="59"/>
    </location>
</feature>
<feature type="region of interest" description="Disordered" evidence="1">
    <location>
        <begin position="29"/>
        <end position="61"/>
    </location>
</feature>
<evidence type="ECO:0000313" key="3">
    <source>
        <dbReference type="Proteomes" id="UP001177670"/>
    </source>
</evidence>
<comment type="caution">
    <text evidence="2">The sequence shown here is derived from an EMBL/GenBank/DDBJ whole genome shotgun (WGS) entry which is preliminary data.</text>
</comment>
<accession>A0AA40KNA2</accession>
<keyword evidence="3" id="KW-1185">Reference proteome</keyword>
<organism evidence="2 3">
    <name type="scientific">Melipona bicolor</name>
    <dbReference type="NCBI Taxonomy" id="60889"/>
    <lineage>
        <taxon>Eukaryota</taxon>
        <taxon>Metazoa</taxon>
        <taxon>Ecdysozoa</taxon>
        <taxon>Arthropoda</taxon>
        <taxon>Hexapoda</taxon>
        <taxon>Insecta</taxon>
        <taxon>Pterygota</taxon>
        <taxon>Neoptera</taxon>
        <taxon>Endopterygota</taxon>
        <taxon>Hymenoptera</taxon>
        <taxon>Apocrita</taxon>
        <taxon>Aculeata</taxon>
        <taxon>Apoidea</taxon>
        <taxon>Anthophila</taxon>
        <taxon>Apidae</taxon>
        <taxon>Melipona</taxon>
    </lineage>
</organism>
<reference evidence="2" key="1">
    <citation type="submission" date="2021-10" db="EMBL/GenBank/DDBJ databases">
        <title>Melipona bicolor Genome sequencing and assembly.</title>
        <authorList>
            <person name="Araujo N.S."/>
            <person name="Arias M.C."/>
        </authorList>
    </citation>
    <scope>NUCLEOTIDE SEQUENCE</scope>
    <source>
        <strain evidence="2">USP_2M_L1-L4_2017</strain>
        <tissue evidence="2">Whole body</tissue>
    </source>
</reference>
<evidence type="ECO:0000313" key="2">
    <source>
        <dbReference type="EMBL" id="KAK1126798.1"/>
    </source>
</evidence>
<dbReference type="EMBL" id="JAHYIQ010000013">
    <property type="protein sequence ID" value="KAK1126798.1"/>
    <property type="molecule type" value="Genomic_DNA"/>
</dbReference>
<proteinExistence type="predicted"/>
<dbReference type="AlphaFoldDB" id="A0AA40KNA2"/>
<dbReference type="Proteomes" id="UP001177670">
    <property type="component" value="Unassembled WGS sequence"/>
</dbReference>